<dbReference type="EMBL" id="SDMP01000013">
    <property type="protein sequence ID" value="RYR17872.1"/>
    <property type="molecule type" value="Genomic_DNA"/>
</dbReference>
<dbReference type="Pfam" id="PF03108">
    <property type="entry name" value="DBD_Tnp_Mut"/>
    <property type="match status" value="1"/>
</dbReference>
<organism evidence="2 3">
    <name type="scientific">Arachis hypogaea</name>
    <name type="common">Peanut</name>
    <dbReference type="NCBI Taxonomy" id="3818"/>
    <lineage>
        <taxon>Eukaryota</taxon>
        <taxon>Viridiplantae</taxon>
        <taxon>Streptophyta</taxon>
        <taxon>Embryophyta</taxon>
        <taxon>Tracheophyta</taxon>
        <taxon>Spermatophyta</taxon>
        <taxon>Magnoliopsida</taxon>
        <taxon>eudicotyledons</taxon>
        <taxon>Gunneridae</taxon>
        <taxon>Pentapetalae</taxon>
        <taxon>rosids</taxon>
        <taxon>fabids</taxon>
        <taxon>Fabales</taxon>
        <taxon>Fabaceae</taxon>
        <taxon>Papilionoideae</taxon>
        <taxon>50 kb inversion clade</taxon>
        <taxon>dalbergioids sensu lato</taxon>
        <taxon>Dalbergieae</taxon>
        <taxon>Pterocarpus clade</taxon>
        <taxon>Arachis</taxon>
    </lineage>
</organism>
<comment type="caution">
    <text evidence="2">The sequence shown here is derived from an EMBL/GenBank/DDBJ whole genome shotgun (WGS) entry which is preliminary data.</text>
</comment>
<name>A0A444ZUZ5_ARAHY</name>
<protein>
    <recommendedName>
        <fullName evidence="1">Transposase MuDR plant domain-containing protein</fullName>
    </recommendedName>
</protein>
<feature type="domain" description="Transposase MuDR plant" evidence="1">
    <location>
        <begin position="4"/>
        <end position="55"/>
    </location>
</feature>
<sequence length="59" mass="6836">MEYSSRKSVIAAIQSYTISRGVDYVVYESEPQTFYAKCKTYERGCDWLIRASLIQKKAC</sequence>
<accession>A0A444ZUZ5</accession>
<evidence type="ECO:0000313" key="2">
    <source>
        <dbReference type="EMBL" id="RYR17872.1"/>
    </source>
</evidence>
<reference evidence="2 3" key="1">
    <citation type="submission" date="2019-01" db="EMBL/GenBank/DDBJ databases">
        <title>Sequencing of cultivated peanut Arachis hypogaea provides insights into genome evolution and oil improvement.</title>
        <authorList>
            <person name="Chen X."/>
        </authorList>
    </citation>
    <scope>NUCLEOTIDE SEQUENCE [LARGE SCALE GENOMIC DNA]</scope>
    <source>
        <strain evidence="3">cv. Fuhuasheng</strain>
        <tissue evidence="2">Leaves</tissue>
    </source>
</reference>
<keyword evidence="3" id="KW-1185">Reference proteome</keyword>
<gene>
    <name evidence="2" type="ORF">Ahy_B03g062541</name>
</gene>
<dbReference type="Proteomes" id="UP000289738">
    <property type="component" value="Chromosome B03"/>
</dbReference>
<evidence type="ECO:0000259" key="1">
    <source>
        <dbReference type="Pfam" id="PF03108"/>
    </source>
</evidence>
<evidence type="ECO:0000313" key="3">
    <source>
        <dbReference type="Proteomes" id="UP000289738"/>
    </source>
</evidence>
<dbReference type="AlphaFoldDB" id="A0A444ZUZ5"/>
<dbReference type="InterPro" id="IPR004332">
    <property type="entry name" value="Transposase_MuDR"/>
</dbReference>
<proteinExistence type="predicted"/>